<sequence length="429" mass="47456">MENVRINTKAVVSSLQIKKTSVRWKTVIPILLLVWIVNMLDKIGVGIIATNKTFLIDMHLTNNPALVGTLVSALLFSYGIGFFFWGPLVDKFGAKRCGCIALFLWGLSTGIAALAPNFTVLLISRIILGVSEAALWPLSNSLTARWFPLSERGRAKSFWINGTIIGPAISGFVIDFLLEIFNWRGVFWSLTFLAIVVCLPLFGFILKESPTDDKRVSPEELHYIESDQLTYPSSNNSSNNGVLKSLSFWMVVLTNTATLFAFFGLATWFPSYLSIAKHFSRQATSYYMLLAYGISIFVVIYTGRQIDKTRKKAIWGLRSFWGIATCFILAALIDSVMVDVLLVCLAIVMVNITTLISHGITHSLSVTNRIGRENALMMGIASILSAFGPTIMGALIKVGNGTYLYSFMFLVVVSILASGCFIVLKRRGY</sequence>
<dbReference type="EMBL" id="AP023366">
    <property type="protein sequence ID" value="BCJ86256.1"/>
    <property type="molecule type" value="Genomic_DNA"/>
</dbReference>
<evidence type="ECO:0000256" key="5">
    <source>
        <dbReference type="ARBA" id="ARBA00023136"/>
    </source>
</evidence>
<gene>
    <name evidence="8" type="ORF">skT53_12410</name>
</gene>
<dbReference type="InterPro" id="IPR020846">
    <property type="entry name" value="MFS_dom"/>
</dbReference>
<feature type="transmembrane region" description="Helical" evidence="6">
    <location>
        <begin position="97"/>
        <end position="115"/>
    </location>
</feature>
<feature type="transmembrane region" description="Helical" evidence="6">
    <location>
        <begin position="315"/>
        <end position="334"/>
    </location>
</feature>
<keyword evidence="2" id="KW-0813">Transport</keyword>
<dbReference type="KEGG" id="eff:skT53_12410"/>
<feature type="transmembrane region" description="Helical" evidence="6">
    <location>
        <begin position="187"/>
        <end position="206"/>
    </location>
</feature>
<dbReference type="PANTHER" id="PTHR11662">
    <property type="entry name" value="SOLUTE CARRIER FAMILY 17"/>
    <property type="match status" value="1"/>
</dbReference>
<dbReference type="InterPro" id="IPR050382">
    <property type="entry name" value="MFS_Na/Anion_cotransporter"/>
</dbReference>
<evidence type="ECO:0000256" key="4">
    <source>
        <dbReference type="ARBA" id="ARBA00022989"/>
    </source>
</evidence>
<dbReference type="RefSeq" id="WP_200760274.1">
    <property type="nucleotide sequence ID" value="NZ_AP023366.1"/>
</dbReference>
<dbReference type="SUPFAM" id="SSF103473">
    <property type="entry name" value="MFS general substrate transporter"/>
    <property type="match status" value="1"/>
</dbReference>
<keyword evidence="3 6" id="KW-0812">Transmembrane</keyword>
<evidence type="ECO:0000256" key="3">
    <source>
        <dbReference type="ARBA" id="ARBA00022692"/>
    </source>
</evidence>
<feature type="transmembrane region" description="Helical" evidence="6">
    <location>
        <begin position="121"/>
        <end position="138"/>
    </location>
</feature>
<accession>A0A7I8DBP2</accession>
<feature type="domain" description="Major facilitator superfamily (MFS) profile" evidence="7">
    <location>
        <begin position="30"/>
        <end position="429"/>
    </location>
</feature>
<keyword evidence="5 6" id="KW-0472">Membrane</keyword>
<evidence type="ECO:0000313" key="8">
    <source>
        <dbReference type="EMBL" id="BCJ86256.1"/>
    </source>
</evidence>
<dbReference type="Proteomes" id="UP000593802">
    <property type="component" value="Chromosome"/>
</dbReference>
<dbReference type="GO" id="GO:0005886">
    <property type="term" value="C:plasma membrane"/>
    <property type="evidence" value="ECO:0007669"/>
    <property type="project" value="UniProtKB-SubCell"/>
</dbReference>
<name>A0A7I8DBP2_9BACL</name>
<comment type="subcellular location">
    <subcellularLocation>
        <location evidence="1">Cell membrane</location>
        <topology evidence="1">Multi-pass membrane protein</topology>
    </subcellularLocation>
</comment>
<keyword evidence="9" id="KW-1185">Reference proteome</keyword>
<feature type="transmembrane region" description="Helical" evidence="6">
    <location>
        <begin position="65"/>
        <end position="85"/>
    </location>
</feature>
<feature type="transmembrane region" description="Helical" evidence="6">
    <location>
        <begin position="246"/>
        <end position="266"/>
    </location>
</feature>
<feature type="transmembrane region" description="Helical" evidence="6">
    <location>
        <begin position="27"/>
        <end position="49"/>
    </location>
</feature>
<dbReference type="InterPro" id="IPR011701">
    <property type="entry name" value="MFS"/>
</dbReference>
<protein>
    <submittedName>
        <fullName evidence="8">MFS transporter</fullName>
    </submittedName>
</protein>
<reference evidence="8 9" key="1">
    <citation type="submission" date="2020-08" db="EMBL/GenBank/DDBJ databases">
        <title>Complete Genome Sequence of Effusibacillus dendaii Strain skT53, Isolated from Farmland soil.</title>
        <authorList>
            <person name="Konishi T."/>
            <person name="Kawasaki H."/>
        </authorList>
    </citation>
    <scope>NUCLEOTIDE SEQUENCE [LARGE SCALE GENOMIC DNA]</scope>
    <source>
        <strain evidence="9">skT53</strain>
    </source>
</reference>
<evidence type="ECO:0000256" key="2">
    <source>
        <dbReference type="ARBA" id="ARBA00022448"/>
    </source>
</evidence>
<dbReference type="PANTHER" id="PTHR11662:SF399">
    <property type="entry name" value="FI19708P1-RELATED"/>
    <property type="match status" value="1"/>
</dbReference>
<evidence type="ECO:0000256" key="1">
    <source>
        <dbReference type="ARBA" id="ARBA00004651"/>
    </source>
</evidence>
<feature type="transmembrane region" description="Helical" evidence="6">
    <location>
        <begin position="376"/>
        <end position="396"/>
    </location>
</feature>
<dbReference type="InterPro" id="IPR036259">
    <property type="entry name" value="MFS_trans_sf"/>
</dbReference>
<dbReference type="Pfam" id="PF07690">
    <property type="entry name" value="MFS_1"/>
    <property type="match status" value="1"/>
</dbReference>
<feature type="transmembrane region" description="Helical" evidence="6">
    <location>
        <begin position="158"/>
        <end position="181"/>
    </location>
</feature>
<evidence type="ECO:0000256" key="6">
    <source>
        <dbReference type="SAM" id="Phobius"/>
    </source>
</evidence>
<feature type="transmembrane region" description="Helical" evidence="6">
    <location>
        <begin position="286"/>
        <end position="303"/>
    </location>
</feature>
<proteinExistence type="predicted"/>
<keyword evidence="4 6" id="KW-1133">Transmembrane helix</keyword>
<feature type="transmembrane region" description="Helical" evidence="6">
    <location>
        <begin position="340"/>
        <end position="364"/>
    </location>
</feature>
<dbReference type="Gene3D" id="1.20.1250.20">
    <property type="entry name" value="MFS general substrate transporter like domains"/>
    <property type="match status" value="2"/>
</dbReference>
<feature type="transmembrane region" description="Helical" evidence="6">
    <location>
        <begin position="402"/>
        <end position="424"/>
    </location>
</feature>
<dbReference type="PROSITE" id="PS50850">
    <property type="entry name" value="MFS"/>
    <property type="match status" value="1"/>
</dbReference>
<dbReference type="AlphaFoldDB" id="A0A7I8DBP2"/>
<evidence type="ECO:0000313" key="9">
    <source>
        <dbReference type="Proteomes" id="UP000593802"/>
    </source>
</evidence>
<evidence type="ECO:0000259" key="7">
    <source>
        <dbReference type="PROSITE" id="PS50850"/>
    </source>
</evidence>
<organism evidence="8 9">
    <name type="scientific">Effusibacillus dendaii</name>
    <dbReference type="NCBI Taxonomy" id="2743772"/>
    <lineage>
        <taxon>Bacteria</taxon>
        <taxon>Bacillati</taxon>
        <taxon>Bacillota</taxon>
        <taxon>Bacilli</taxon>
        <taxon>Bacillales</taxon>
        <taxon>Alicyclobacillaceae</taxon>
        <taxon>Effusibacillus</taxon>
    </lineage>
</organism>
<dbReference type="GO" id="GO:0022857">
    <property type="term" value="F:transmembrane transporter activity"/>
    <property type="evidence" value="ECO:0007669"/>
    <property type="project" value="InterPro"/>
</dbReference>